<accession>A0A2G5BA30</accession>
<protein>
    <recommendedName>
        <fullName evidence="7">DNA polymerase delta small subunit</fullName>
    </recommendedName>
</protein>
<evidence type="ECO:0000259" key="4">
    <source>
        <dbReference type="Pfam" id="PF18018"/>
    </source>
</evidence>
<dbReference type="InterPro" id="IPR024826">
    <property type="entry name" value="DNA_pol_delta/II_ssu"/>
</dbReference>
<proteinExistence type="inferred from homology"/>
<keyword evidence="2" id="KW-0235">DNA replication</keyword>
<dbReference type="AlphaFoldDB" id="A0A2G5BA30"/>
<dbReference type="OrthoDB" id="3763at2759"/>
<dbReference type="STRING" id="763665.A0A2G5BA30"/>
<comment type="similarity">
    <text evidence="1">Belongs to the DNA polymerase delta/II small subunit family.</text>
</comment>
<evidence type="ECO:0000313" key="6">
    <source>
        <dbReference type="Proteomes" id="UP000242474"/>
    </source>
</evidence>
<dbReference type="InterPro" id="IPR040663">
    <property type="entry name" value="DNA_pol_D_N"/>
</dbReference>
<dbReference type="GO" id="GO:0003677">
    <property type="term" value="F:DNA binding"/>
    <property type="evidence" value="ECO:0007669"/>
    <property type="project" value="InterPro"/>
</dbReference>
<dbReference type="PANTHER" id="PTHR10416:SF0">
    <property type="entry name" value="DNA POLYMERASE DELTA SUBUNIT 2"/>
    <property type="match status" value="1"/>
</dbReference>
<reference evidence="5 6" key="1">
    <citation type="journal article" date="2015" name="Genome Biol. Evol.">
        <title>Phylogenomic analyses indicate that early fungi evolved digesting cell walls of algal ancestors of land plants.</title>
        <authorList>
            <person name="Chang Y."/>
            <person name="Wang S."/>
            <person name="Sekimoto S."/>
            <person name="Aerts A.L."/>
            <person name="Choi C."/>
            <person name="Clum A."/>
            <person name="LaButti K.M."/>
            <person name="Lindquist E.A."/>
            <person name="Yee Ngan C."/>
            <person name="Ohm R.A."/>
            <person name="Salamov A.A."/>
            <person name="Grigoriev I.V."/>
            <person name="Spatafora J.W."/>
            <person name="Berbee M.L."/>
        </authorList>
    </citation>
    <scope>NUCLEOTIDE SEQUENCE [LARGE SCALE GENOMIC DNA]</scope>
    <source>
        <strain evidence="5 6">NRRL 1564</strain>
    </source>
</reference>
<dbReference type="PANTHER" id="PTHR10416">
    <property type="entry name" value="DNA POLYMERASE DELTA SUBUNIT 2"/>
    <property type="match status" value="1"/>
</dbReference>
<dbReference type="EMBL" id="KZ303506">
    <property type="protein sequence ID" value="PIA15587.1"/>
    <property type="molecule type" value="Genomic_DNA"/>
</dbReference>
<gene>
    <name evidence="5" type="ORF">COEREDRAFT_44674</name>
</gene>
<feature type="domain" description="DNA polymerase alpha/delta/epsilon subunit B" evidence="3">
    <location>
        <begin position="189"/>
        <end position="400"/>
    </location>
</feature>
<evidence type="ECO:0008006" key="7">
    <source>
        <dbReference type="Google" id="ProtNLM"/>
    </source>
</evidence>
<organism evidence="5 6">
    <name type="scientific">Coemansia reversa (strain ATCC 12441 / NRRL 1564)</name>
    <dbReference type="NCBI Taxonomy" id="763665"/>
    <lineage>
        <taxon>Eukaryota</taxon>
        <taxon>Fungi</taxon>
        <taxon>Fungi incertae sedis</taxon>
        <taxon>Zoopagomycota</taxon>
        <taxon>Kickxellomycotina</taxon>
        <taxon>Kickxellomycetes</taxon>
        <taxon>Kickxellales</taxon>
        <taxon>Kickxellaceae</taxon>
        <taxon>Coemansia</taxon>
    </lineage>
</organism>
<evidence type="ECO:0000313" key="5">
    <source>
        <dbReference type="EMBL" id="PIA15587.1"/>
    </source>
</evidence>
<dbReference type="GO" id="GO:0006271">
    <property type="term" value="P:DNA strand elongation involved in DNA replication"/>
    <property type="evidence" value="ECO:0007669"/>
    <property type="project" value="TreeGrafter"/>
</dbReference>
<dbReference type="Pfam" id="PF18018">
    <property type="entry name" value="DNA_pol_D_N"/>
    <property type="match status" value="1"/>
</dbReference>
<dbReference type="Pfam" id="PF04042">
    <property type="entry name" value="DNA_pol_E_B"/>
    <property type="match status" value="1"/>
</dbReference>
<evidence type="ECO:0000256" key="2">
    <source>
        <dbReference type="ARBA" id="ARBA00022705"/>
    </source>
</evidence>
<dbReference type="Proteomes" id="UP000242474">
    <property type="component" value="Unassembled WGS sequence"/>
</dbReference>
<evidence type="ECO:0000259" key="3">
    <source>
        <dbReference type="Pfam" id="PF04042"/>
    </source>
</evidence>
<dbReference type="Gene3D" id="2.40.50.430">
    <property type="match status" value="1"/>
</dbReference>
<sequence>MEVDQDEVFQRTRLVTDESDKYQSEFKIGRRTYTRQYNKLYYQRLNTLKPNVHEHARRKWEGQKQQIKWTQRVLNVEGPEPTYIIGTIFIDTTAKPSTLEQVEKTHWIASPQEPETYRGEGEEVHLEDESGRIRLVGAAIDTATIASGVVAAVMGSETPDGQFDVIDMCFAGMAPQPARAVDDTQDKLVALVSGLNATVEQPVTLEMQLLAEYICGNAGGSADQRRNAQIVHTIVAGVTHIPEPPLGHTEDPRANDRVPVQGLVAAVDEYLADIAASMPLTLMPGSRDPADIALPQQPLHPGMFTQCKAYSGFRSTTNPAYFDVDGTLLLGSSGQNVEDLARYAMHDESPCQLAARSLLWRHIAPSAPDTLWCYPFTQYDPFIVRRLPHVYFFGNQPTFDVVVAKGTDAQETRVIAVPVFSTSHTVVLLNLRTLECSTVHIGGLKD</sequence>
<keyword evidence="6" id="KW-1185">Reference proteome</keyword>
<evidence type="ECO:0000256" key="1">
    <source>
        <dbReference type="ARBA" id="ARBA00006035"/>
    </source>
</evidence>
<dbReference type="GO" id="GO:0043625">
    <property type="term" value="C:delta DNA polymerase complex"/>
    <property type="evidence" value="ECO:0007669"/>
    <property type="project" value="TreeGrafter"/>
</dbReference>
<name>A0A2G5BA30_COERN</name>
<dbReference type="InterPro" id="IPR007185">
    <property type="entry name" value="DNA_pol_a/d/e_bsu"/>
</dbReference>
<feature type="domain" description="DNA polymerase delta subunit OB-fold" evidence="4">
    <location>
        <begin position="36"/>
        <end position="167"/>
    </location>
</feature>
<dbReference type="Gene3D" id="3.60.21.50">
    <property type="match status" value="1"/>
</dbReference>